<keyword evidence="1" id="KW-0472">Membrane</keyword>
<keyword evidence="4" id="KW-1185">Reference proteome</keyword>
<dbReference type="AlphaFoldDB" id="A0A1H8S1A9"/>
<sequence length="177" mass="17768">MPYCQECGAEVGDGAAFCAECGAAVDKSTAPAAGADSEGGETGGDEPTWAQLPGLDPDHRARNLWVGFGYVVATLVILGALVGGGAGGGGGQDVYVVVDYSGDWSGAIGTAGNMRSVQGSGQTRLDVPDDATIVSANAQKRDGAAGTLTIRIMRGDEVVAQQSTSAQYGVAQVSERV</sequence>
<name>A0A1H8S1A9_9EURY</name>
<evidence type="ECO:0000313" key="3">
    <source>
        <dbReference type="EMBL" id="SEO72234.1"/>
    </source>
</evidence>
<dbReference type="Proteomes" id="UP000198775">
    <property type="component" value="Unassembled WGS sequence"/>
</dbReference>
<reference evidence="4" key="1">
    <citation type="submission" date="2016-10" db="EMBL/GenBank/DDBJ databases">
        <authorList>
            <person name="Varghese N."/>
            <person name="Submissions S."/>
        </authorList>
    </citation>
    <scope>NUCLEOTIDE SEQUENCE [LARGE SCALE GENOMIC DNA]</scope>
    <source>
        <strain evidence="4">IBRC-M 10043</strain>
    </source>
</reference>
<evidence type="ECO:0000313" key="4">
    <source>
        <dbReference type="Proteomes" id="UP000198775"/>
    </source>
</evidence>
<feature type="domain" description="Zinc-ribbon" evidence="2">
    <location>
        <begin position="3"/>
        <end position="24"/>
    </location>
</feature>
<dbReference type="EMBL" id="FOCX01000017">
    <property type="protein sequence ID" value="SEO72234.1"/>
    <property type="molecule type" value="Genomic_DNA"/>
</dbReference>
<dbReference type="OrthoDB" id="78092at2157"/>
<keyword evidence="1" id="KW-0812">Transmembrane</keyword>
<proteinExistence type="predicted"/>
<dbReference type="InterPro" id="IPR026870">
    <property type="entry name" value="Zinc_ribbon_dom"/>
</dbReference>
<keyword evidence="1" id="KW-1133">Transmembrane helix</keyword>
<protein>
    <submittedName>
        <fullName evidence="3">Zinc-ribbon domain-containing protein</fullName>
    </submittedName>
</protein>
<dbReference type="RefSeq" id="WP_092662147.1">
    <property type="nucleotide sequence ID" value="NZ_FOCX01000017.1"/>
</dbReference>
<evidence type="ECO:0000256" key="1">
    <source>
        <dbReference type="SAM" id="Phobius"/>
    </source>
</evidence>
<accession>A0A1H8S1A9</accession>
<evidence type="ECO:0000259" key="2">
    <source>
        <dbReference type="Pfam" id="PF13240"/>
    </source>
</evidence>
<dbReference type="Pfam" id="PF13240">
    <property type="entry name" value="Zn_Ribbon_1"/>
    <property type="match status" value="1"/>
</dbReference>
<gene>
    <name evidence="3" type="ORF">SAMN05216388_1017106</name>
</gene>
<feature type="transmembrane region" description="Helical" evidence="1">
    <location>
        <begin position="64"/>
        <end position="82"/>
    </location>
</feature>
<organism evidence="3 4">
    <name type="scientific">Halorientalis persicus</name>
    <dbReference type="NCBI Taxonomy" id="1367881"/>
    <lineage>
        <taxon>Archaea</taxon>
        <taxon>Methanobacteriati</taxon>
        <taxon>Methanobacteriota</taxon>
        <taxon>Stenosarchaea group</taxon>
        <taxon>Halobacteria</taxon>
        <taxon>Halobacteriales</taxon>
        <taxon>Haloarculaceae</taxon>
        <taxon>Halorientalis</taxon>
    </lineage>
</organism>